<evidence type="ECO:0000256" key="5">
    <source>
        <dbReference type="ARBA" id="ARBA00023136"/>
    </source>
</evidence>
<dbReference type="PANTHER" id="PTHR23427:SF2">
    <property type="entry name" value="SURFEIT LOCUS PROTEIN 1"/>
    <property type="match status" value="1"/>
</dbReference>
<reference evidence="7 8" key="1">
    <citation type="submission" date="2017-02" db="EMBL/GenBank/DDBJ databases">
        <title>Genome sequence of the nitrite-oxidizing bacterium Nitrobacter vulgaris strain Ab1.</title>
        <authorList>
            <person name="Mellbye B.L."/>
            <person name="Davis E.W."/>
            <person name="Spieck E."/>
            <person name="Chang J.H."/>
            <person name="Bottomley P.J."/>
            <person name="Sayavedra-Soto L.A."/>
        </authorList>
    </citation>
    <scope>NUCLEOTIDE SEQUENCE [LARGE SCALE GENOMIC DNA]</scope>
    <source>
        <strain evidence="7 8">Ab1</strain>
    </source>
</reference>
<dbReference type="STRING" id="29421.B2M20_15005"/>
<dbReference type="RefSeq" id="WP_079447856.1">
    <property type="nucleotide sequence ID" value="NZ_MWPQ01000053.1"/>
</dbReference>
<comment type="subcellular location">
    <subcellularLocation>
        <location evidence="6">Cell membrane</location>
        <topology evidence="6">Multi-pass membrane protein</topology>
    </subcellularLocation>
    <subcellularLocation>
        <location evidence="1">Membrane</location>
    </subcellularLocation>
</comment>
<dbReference type="PANTHER" id="PTHR23427">
    <property type="entry name" value="SURFEIT LOCUS PROTEIN"/>
    <property type="match status" value="1"/>
</dbReference>
<sequence>MNASRRRGSSAGLGLGLVALVMVAVLVGLGVWQLRRGAEKHALIAALTERLTAAPIALFPPADWATLSSVRDEFRRVSFSATYEARPDAMVYSSGSAVRPDVGLGTWAFLPARLADGSVLVVNTGFVQNTTQDRNQQDRAVKPLVTGQPVAMTGYLRFPEEAGALTASTSRDKRLWFSRDIGAMAQALGWGNVAPFYIDLETPAPASGVPKPGPLDVHLKDDHLQYAITWFGLAAAVLFTFGFWWRSQHRST</sequence>
<protein>
    <recommendedName>
        <fullName evidence="6">SURF1-like protein</fullName>
    </recommendedName>
</protein>
<dbReference type="OrthoDB" id="6079986at2"/>
<dbReference type="Proteomes" id="UP000189940">
    <property type="component" value="Unassembled WGS sequence"/>
</dbReference>
<keyword evidence="4 6" id="KW-1133">Transmembrane helix</keyword>
<feature type="transmembrane region" description="Helical" evidence="6">
    <location>
        <begin position="224"/>
        <end position="245"/>
    </location>
</feature>
<dbReference type="InterPro" id="IPR045214">
    <property type="entry name" value="Surf1/Surf4"/>
</dbReference>
<keyword evidence="3 6" id="KW-0812">Transmembrane</keyword>
<dbReference type="PROSITE" id="PS50895">
    <property type="entry name" value="SURF1"/>
    <property type="match status" value="1"/>
</dbReference>
<feature type="transmembrane region" description="Helical" evidence="6">
    <location>
        <begin position="12"/>
        <end position="32"/>
    </location>
</feature>
<dbReference type="Pfam" id="PF02104">
    <property type="entry name" value="SURF1"/>
    <property type="match status" value="1"/>
</dbReference>
<evidence type="ECO:0000313" key="8">
    <source>
        <dbReference type="Proteomes" id="UP000189940"/>
    </source>
</evidence>
<evidence type="ECO:0000256" key="6">
    <source>
        <dbReference type="RuleBase" id="RU363076"/>
    </source>
</evidence>
<comment type="caution">
    <text evidence="7">The sequence shown here is derived from an EMBL/GenBank/DDBJ whole genome shotgun (WGS) entry which is preliminary data.</text>
</comment>
<keyword evidence="5 6" id="KW-0472">Membrane</keyword>
<keyword evidence="8" id="KW-1185">Reference proteome</keyword>
<evidence type="ECO:0000256" key="1">
    <source>
        <dbReference type="ARBA" id="ARBA00004370"/>
    </source>
</evidence>
<evidence type="ECO:0000256" key="2">
    <source>
        <dbReference type="ARBA" id="ARBA00007165"/>
    </source>
</evidence>
<dbReference type="AlphaFoldDB" id="A0A1V4HVD6"/>
<comment type="similarity">
    <text evidence="2 6">Belongs to the SURF1 family.</text>
</comment>
<dbReference type="InterPro" id="IPR002994">
    <property type="entry name" value="Surf1/Shy1"/>
</dbReference>
<evidence type="ECO:0000256" key="3">
    <source>
        <dbReference type="ARBA" id="ARBA00022692"/>
    </source>
</evidence>
<dbReference type="EMBL" id="MWPQ01000053">
    <property type="protein sequence ID" value="OPH81936.1"/>
    <property type="molecule type" value="Genomic_DNA"/>
</dbReference>
<organism evidence="7 8">
    <name type="scientific">Nitrobacter vulgaris</name>
    <dbReference type="NCBI Taxonomy" id="29421"/>
    <lineage>
        <taxon>Bacteria</taxon>
        <taxon>Pseudomonadati</taxon>
        <taxon>Pseudomonadota</taxon>
        <taxon>Alphaproteobacteria</taxon>
        <taxon>Hyphomicrobiales</taxon>
        <taxon>Nitrobacteraceae</taxon>
        <taxon>Nitrobacter</taxon>
    </lineage>
</organism>
<proteinExistence type="inferred from homology"/>
<dbReference type="CDD" id="cd06662">
    <property type="entry name" value="SURF1"/>
    <property type="match status" value="1"/>
</dbReference>
<evidence type="ECO:0000256" key="4">
    <source>
        <dbReference type="ARBA" id="ARBA00022989"/>
    </source>
</evidence>
<evidence type="ECO:0000313" key="7">
    <source>
        <dbReference type="EMBL" id="OPH81936.1"/>
    </source>
</evidence>
<keyword evidence="6" id="KW-1003">Cell membrane</keyword>
<name>A0A1V4HVD6_NITVU</name>
<dbReference type="GO" id="GO:0005886">
    <property type="term" value="C:plasma membrane"/>
    <property type="evidence" value="ECO:0007669"/>
    <property type="project" value="UniProtKB-SubCell"/>
</dbReference>
<gene>
    <name evidence="7" type="ORF">B2M20_15005</name>
</gene>
<accession>A0A1V4HVD6</accession>